<evidence type="ECO:0000256" key="2">
    <source>
        <dbReference type="ARBA" id="ARBA00022840"/>
    </source>
</evidence>
<protein>
    <submittedName>
        <fullName evidence="7">Cyclin-dependent kinase 7-like</fullName>
    </submittedName>
</protein>
<dbReference type="PROSITE" id="PS50011">
    <property type="entry name" value="PROTEIN_KINASE_DOM"/>
    <property type="match status" value="1"/>
</dbReference>
<keyword evidence="4" id="KW-0418">Kinase</keyword>
<name>A0A9W3BI94_BIOGL</name>
<accession>A0A9W3BI94</accession>
<dbReference type="RefSeq" id="XP_055899215.1">
    <property type="nucleotide sequence ID" value="XM_056043240.1"/>
</dbReference>
<proteinExistence type="inferred from homology"/>
<sequence length="274" mass="31428">MAANQCPVIDEVIYTDVFTQFHLIEGPVLGSGTFGTVLLATSDDNPNDQMAVKMFYLHRPEAGEKRKKRNDETLNMFLKETKLMKRLKHANIMPVLSAVQTPSTLALFLPYCSRGTLMDSIKVLNLGDQTKYITQLCQAIHYLHQKYIVHCDIKPANILLDDDSNVRLSDFGLSRALPNPNVEIFQDFGTRFYRAPETYSDERVNPFKVDMYAFGITCWVILLKKRPANVNFVEMINADLNVLFDYKRMVTFLLVSDPIYRPNADKVLEMLEQM</sequence>
<dbReference type="SUPFAM" id="SSF56112">
    <property type="entry name" value="Protein kinase-like (PK-like)"/>
    <property type="match status" value="1"/>
</dbReference>
<dbReference type="InterPro" id="IPR011009">
    <property type="entry name" value="Kinase-like_dom_sf"/>
</dbReference>
<dbReference type="GeneID" id="129928580"/>
<dbReference type="GO" id="GO:0004674">
    <property type="term" value="F:protein serine/threonine kinase activity"/>
    <property type="evidence" value="ECO:0007669"/>
    <property type="project" value="UniProtKB-KW"/>
</dbReference>
<evidence type="ECO:0000259" key="5">
    <source>
        <dbReference type="PROSITE" id="PS50011"/>
    </source>
</evidence>
<dbReference type="GO" id="GO:0005524">
    <property type="term" value="F:ATP binding"/>
    <property type="evidence" value="ECO:0007669"/>
    <property type="project" value="UniProtKB-UniRule"/>
</dbReference>
<dbReference type="SMART" id="SM00220">
    <property type="entry name" value="S_TKc"/>
    <property type="match status" value="1"/>
</dbReference>
<dbReference type="AlphaFoldDB" id="A0A9W3BI94"/>
<keyword evidence="4" id="KW-0723">Serine/threonine-protein kinase</keyword>
<dbReference type="InterPro" id="IPR008271">
    <property type="entry name" value="Ser/Thr_kinase_AS"/>
</dbReference>
<comment type="similarity">
    <text evidence="4">Belongs to the protein kinase superfamily.</text>
</comment>
<dbReference type="Gene3D" id="1.10.510.10">
    <property type="entry name" value="Transferase(Phosphotransferase) domain 1"/>
    <property type="match status" value="1"/>
</dbReference>
<dbReference type="OMA" id="ASSDYCE"/>
<feature type="domain" description="Protein kinase" evidence="5">
    <location>
        <begin position="23"/>
        <end position="274"/>
    </location>
</feature>
<dbReference type="InterPro" id="IPR051681">
    <property type="entry name" value="Ser/Thr_Kinases-Pseudokinases"/>
</dbReference>
<evidence type="ECO:0000256" key="3">
    <source>
        <dbReference type="PROSITE-ProRule" id="PRU10141"/>
    </source>
</evidence>
<keyword evidence="1 3" id="KW-0547">Nucleotide-binding</keyword>
<evidence type="ECO:0000256" key="1">
    <source>
        <dbReference type="ARBA" id="ARBA00022741"/>
    </source>
</evidence>
<organism evidence="6 7">
    <name type="scientific">Biomphalaria glabrata</name>
    <name type="common">Bloodfluke planorb</name>
    <name type="synonym">Freshwater snail</name>
    <dbReference type="NCBI Taxonomy" id="6526"/>
    <lineage>
        <taxon>Eukaryota</taxon>
        <taxon>Metazoa</taxon>
        <taxon>Spiralia</taxon>
        <taxon>Lophotrochozoa</taxon>
        <taxon>Mollusca</taxon>
        <taxon>Gastropoda</taxon>
        <taxon>Heterobranchia</taxon>
        <taxon>Euthyneura</taxon>
        <taxon>Panpulmonata</taxon>
        <taxon>Hygrophila</taxon>
        <taxon>Lymnaeoidea</taxon>
        <taxon>Planorbidae</taxon>
        <taxon>Biomphalaria</taxon>
    </lineage>
</organism>
<dbReference type="OrthoDB" id="6068455at2759"/>
<evidence type="ECO:0000313" key="7">
    <source>
        <dbReference type="RefSeq" id="XP_055899215.1"/>
    </source>
</evidence>
<keyword evidence="2 3" id="KW-0067">ATP-binding</keyword>
<gene>
    <name evidence="7" type="primary">LOC129928580</name>
</gene>
<dbReference type="PROSITE" id="PS00108">
    <property type="entry name" value="PROTEIN_KINASE_ST"/>
    <property type="match status" value="1"/>
</dbReference>
<dbReference type="Pfam" id="PF00069">
    <property type="entry name" value="Pkinase"/>
    <property type="match status" value="1"/>
</dbReference>
<dbReference type="InterPro" id="IPR000719">
    <property type="entry name" value="Prot_kinase_dom"/>
</dbReference>
<reference evidence="7" key="1">
    <citation type="submission" date="2025-08" db="UniProtKB">
        <authorList>
            <consortium name="RefSeq"/>
        </authorList>
    </citation>
    <scope>IDENTIFICATION</scope>
</reference>
<keyword evidence="4" id="KW-0808">Transferase</keyword>
<feature type="binding site" evidence="3">
    <location>
        <position position="53"/>
    </location>
    <ligand>
        <name>ATP</name>
        <dbReference type="ChEBI" id="CHEBI:30616"/>
    </ligand>
</feature>
<dbReference type="PROSITE" id="PS00107">
    <property type="entry name" value="PROTEIN_KINASE_ATP"/>
    <property type="match status" value="1"/>
</dbReference>
<dbReference type="PANTHER" id="PTHR44329:SF214">
    <property type="entry name" value="PROTEIN KINASE DOMAIN-CONTAINING PROTEIN"/>
    <property type="match status" value="1"/>
</dbReference>
<dbReference type="Proteomes" id="UP001165740">
    <property type="component" value="Chromosome 10"/>
</dbReference>
<evidence type="ECO:0000313" key="6">
    <source>
        <dbReference type="Proteomes" id="UP001165740"/>
    </source>
</evidence>
<evidence type="ECO:0000256" key="4">
    <source>
        <dbReference type="RuleBase" id="RU000304"/>
    </source>
</evidence>
<dbReference type="PANTHER" id="PTHR44329">
    <property type="entry name" value="SERINE/THREONINE-PROTEIN KINASE TNNI3K-RELATED"/>
    <property type="match status" value="1"/>
</dbReference>
<keyword evidence="6" id="KW-1185">Reference proteome</keyword>
<dbReference type="InterPro" id="IPR017441">
    <property type="entry name" value="Protein_kinase_ATP_BS"/>
</dbReference>
<dbReference type="CDD" id="cd00180">
    <property type="entry name" value="PKc"/>
    <property type="match status" value="1"/>
</dbReference>